<keyword evidence="7 10" id="KW-0812">Transmembrane</keyword>
<keyword evidence="5" id="KW-0488">Methylation</keyword>
<dbReference type="AlphaFoldDB" id="A0A7W8HKQ7"/>
<evidence type="ECO:0000313" key="12">
    <source>
        <dbReference type="Proteomes" id="UP000532440"/>
    </source>
</evidence>
<dbReference type="SUPFAM" id="SSF54523">
    <property type="entry name" value="Pili subunits"/>
    <property type="match status" value="2"/>
</dbReference>
<keyword evidence="6" id="KW-0997">Cell inner membrane</keyword>
<name>A0A7W8HKQ7_9BURK</name>
<evidence type="ECO:0000256" key="1">
    <source>
        <dbReference type="ARBA" id="ARBA00004377"/>
    </source>
</evidence>
<reference evidence="11 12" key="1">
    <citation type="submission" date="2020-08" db="EMBL/GenBank/DDBJ databases">
        <title>Genomic Encyclopedia of Type Strains, Phase IV (KMG-IV): sequencing the most valuable type-strain genomes for metagenomic binning, comparative biology and taxonomic classification.</title>
        <authorList>
            <person name="Goeker M."/>
        </authorList>
    </citation>
    <scope>NUCLEOTIDE SEQUENCE [LARGE SCALE GENOMIC DNA]</scope>
    <source>
        <strain evidence="11 12">DSM 29781</strain>
    </source>
</reference>
<dbReference type="InterPro" id="IPR051621">
    <property type="entry name" value="T2SS_protein_J"/>
</dbReference>
<evidence type="ECO:0000256" key="5">
    <source>
        <dbReference type="ARBA" id="ARBA00022481"/>
    </source>
</evidence>
<dbReference type="PROSITE" id="PS00409">
    <property type="entry name" value="PROKAR_NTER_METHYL"/>
    <property type="match status" value="1"/>
</dbReference>
<evidence type="ECO:0000256" key="8">
    <source>
        <dbReference type="ARBA" id="ARBA00022989"/>
    </source>
</evidence>
<dbReference type="InterPro" id="IPR010055">
    <property type="entry name" value="T2SS_protein-GspJ"/>
</dbReference>
<comment type="similarity">
    <text evidence="2">Belongs to the GSP J family.</text>
</comment>
<comment type="caution">
    <text evidence="11">The sequence shown here is derived from an EMBL/GenBank/DDBJ whole genome shotgun (WGS) entry which is preliminary data.</text>
</comment>
<evidence type="ECO:0000256" key="2">
    <source>
        <dbReference type="ARBA" id="ARBA00011084"/>
    </source>
</evidence>
<keyword evidence="12" id="KW-1185">Reference proteome</keyword>
<evidence type="ECO:0000256" key="6">
    <source>
        <dbReference type="ARBA" id="ARBA00022519"/>
    </source>
</evidence>
<dbReference type="Pfam" id="PF07963">
    <property type="entry name" value="N_methyl"/>
    <property type="match status" value="1"/>
</dbReference>
<dbReference type="PANTHER" id="PTHR39583:SF2">
    <property type="entry name" value="TYPE II SECRETION SYSTEM PROTEIN J"/>
    <property type="match status" value="1"/>
</dbReference>
<dbReference type="Pfam" id="PF11612">
    <property type="entry name" value="T2SSJ"/>
    <property type="match status" value="1"/>
</dbReference>
<comment type="subcellular location">
    <subcellularLocation>
        <location evidence="1">Cell inner membrane</location>
        <topology evidence="1">Single-pass membrane protein</topology>
    </subcellularLocation>
</comment>
<dbReference type="GO" id="GO:0005886">
    <property type="term" value="C:plasma membrane"/>
    <property type="evidence" value="ECO:0007669"/>
    <property type="project" value="UniProtKB-SubCell"/>
</dbReference>
<dbReference type="NCBIfam" id="TIGR02532">
    <property type="entry name" value="IV_pilin_GFxxxE"/>
    <property type="match status" value="1"/>
</dbReference>
<dbReference type="InterPro" id="IPR045584">
    <property type="entry name" value="Pilin-like"/>
</dbReference>
<evidence type="ECO:0000256" key="9">
    <source>
        <dbReference type="ARBA" id="ARBA00023136"/>
    </source>
</evidence>
<dbReference type="EMBL" id="JACHGB010000009">
    <property type="protein sequence ID" value="MBB5273830.1"/>
    <property type="molecule type" value="Genomic_DNA"/>
</dbReference>
<feature type="transmembrane region" description="Helical" evidence="10">
    <location>
        <begin position="12"/>
        <end position="33"/>
    </location>
</feature>
<dbReference type="InterPro" id="IPR012902">
    <property type="entry name" value="N_methyl_site"/>
</dbReference>
<keyword evidence="9 10" id="KW-0472">Membrane</keyword>
<evidence type="ECO:0000256" key="4">
    <source>
        <dbReference type="ARBA" id="ARBA00022475"/>
    </source>
</evidence>
<organism evidence="11 12">
    <name type="scientific">Quisquiliibacterium transsilvanicum</name>
    <dbReference type="NCBI Taxonomy" id="1549638"/>
    <lineage>
        <taxon>Bacteria</taxon>
        <taxon>Pseudomonadati</taxon>
        <taxon>Pseudomonadota</taxon>
        <taxon>Betaproteobacteria</taxon>
        <taxon>Burkholderiales</taxon>
        <taxon>Burkholderiaceae</taxon>
        <taxon>Quisquiliibacterium</taxon>
    </lineage>
</organism>
<proteinExistence type="inferred from homology"/>
<evidence type="ECO:0000256" key="3">
    <source>
        <dbReference type="ARBA" id="ARBA00021539"/>
    </source>
</evidence>
<evidence type="ECO:0000256" key="7">
    <source>
        <dbReference type="ARBA" id="ARBA00022692"/>
    </source>
</evidence>
<dbReference type="GO" id="GO:0015628">
    <property type="term" value="P:protein secretion by the type II secretion system"/>
    <property type="evidence" value="ECO:0007669"/>
    <property type="project" value="TreeGrafter"/>
</dbReference>
<gene>
    <name evidence="11" type="ORF">HNQ70_003862</name>
</gene>
<keyword evidence="8 10" id="KW-1133">Transmembrane helix</keyword>
<dbReference type="Proteomes" id="UP000532440">
    <property type="component" value="Unassembled WGS sequence"/>
</dbReference>
<dbReference type="PANTHER" id="PTHR39583">
    <property type="entry name" value="TYPE II SECRETION SYSTEM PROTEIN J-RELATED"/>
    <property type="match status" value="1"/>
</dbReference>
<protein>
    <recommendedName>
        <fullName evidence="3">Type II secretion system protein J</fullName>
    </recommendedName>
</protein>
<dbReference type="RefSeq" id="WP_183970694.1">
    <property type="nucleotide sequence ID" value="NZ_BAABEW010000005.1"/>
</dbReference>
<accession>A0A7W8HKQ7</accession>
<sequence>MTPRSTVRHARGFTLIELLIAVTLMAVLAVLGWRGLDSVLRGREHITESSDGLRALSVTFTQLEDDLRRSWPTRLLNPGVPAIGFVVEQEGAPPAMHLLRELPPESGQAQLQRVVWRLRGGVLERGFGGFAMARPDAMVPQPPMTWQPLIGGVAALHVRGWVAGRGWLPSAALVQAGGLPPAQLEITGIEMLVERDNGERVLRVFPVRD</sequence>
<evidence type="ECO:0000313" key="11">
    <source>
        <dbReference type="EMBL" id="MBB5273830.1"/>
    </source>
</evidence>
<evidence type="ECO:0000256" key="10">
    <source>
        <dbReference type="SAM" id="Phobius"/>
    </source>
</evidence>
<keyword evidence="4" id="KW-1003">Cell membrane</keyword>